<dbReference type="AlphaFoldDB" id="A0A9W9U3I8"/>
<dbReference type="CDD" id="cd06661">
    <property type="entry name" value="GGCT_like"/>
    <property type="match status" value="1"/>
</dbReference>
<dbReference type="InterPro" id="IPR013024">
    <property type="entry name" value="GGCT-like"/>
</dbReference>
<evidence type="ECO:0000313" key="6">
    <source>
        <dbReference type="Proteomes" id="UP001147746"/>
    </source>
</evidence>
<feature type="binding site" evidence="4">
    <location>
        <begin position="45"/>
        <end position="50"/>
    </location>
    <ligand>
        <name>substrate</name>
    </ligand>
</feature>
<evidence type="ECO:0000256" key="3">
    <source>
        <dbReference type="PIRSR" id="PIRSR617939-1"/>
    </source>
</evidence>
<dbReference type="SUPFAM" id="SSF110857">
    <property type="entry name" value="Gamma-glutamyl cyclotransferase-like"/>
    <property type="match status" value="1"/>
</dbReference>
<dbReference type="PANTHER" id="PTHR12935">
    <property type="entry name" value="GAMMA-GLUTAMYLCYCLOTRANSFERASE"/>
    <property type="match status" value="1"/>
</dbReference>
<proteinExistence type="predicted"/>
<comment type="caution">
    <text evidence="5">The sequence shown here is derived from an EMBL/GenBank/DDBJ whole genome shotgun (WGS) entry which is preliminary data.</text>
</comment>
<accession>A0A9W9U3I8</accession>
<dbReference type="EC" id="4.3.2.9" evidence="1"/>
<dbReference type="Gene3D" id="3.10.490.10">
    <property type="entry name" value="Gamma-glutamyl cyclotransferase-like"/>
    <property type="match status" value="1"/>
</dbReference>
<dbReference type="Proteomes" id="UP001147746">
    <property type="component" value="Unassembled WGS sequence"/>
</dbReference>
<dbReference type="EMBL" id="JAPZBO010000007">
    <property type="protein sequence ID" value="KAJ5311169.1"/>
    <property type="molecule type" value="Genomic_DNA"/>
</dbReference>
<dbReference type="InterPro" id="IPR017939">
    <property type="entry name" value="G-Glutamylcylcotransferase"/>
</dbReference>
<dbReference type="GO" id="GO:0003839">
    <property type="term" value="F:gamma-glutamylcyclotransferase activity"/>
    <property type="evidence" value="ECO:0007669"/>
    <property type="project" value="UniProtKB-EC"/>
</dbReference>
<feature type="active site" description="Proton acceptor" evidence="3">
    <location>
        <position position="139"/>
    </location>
</feature>
<organism evidence="5 6">
    <name type="scientific">Penicillium atrosanguineum</name>
    <dbReference type="NCBI Taxonomy" id="1132637"/>
    <lineage>
        <taxon>Eukaryota</taxon>
        <taxon>Fungi</taxon>
        <taxon>Dikarya</taxon>
        <taxon>Ascomycota</taxon>
        <taxon>Pezizomycotina</taxon>
        <taxon>Eurotiomycetes</taxon>
        <taxon>Eurotiomycetidae</taxon>
        <taxon>Eurotiales</taxon>
        <taxon>Aspergillaceae</taxon>
        <taxon>Penicillium</taxon>
    </lineage>
</organism>
<keyword evidence="2" id="KW-0456">Lyase</keyword>
<evidence type="ECO:0000256" key="4">
    <source>
        <dbReference type="PIRSR" id="PIRSR617939-2"/>
    </source>
</evidence>
<keyword evidence="6" id="KW-1185">Reference proteome</keyword>
<evidence type="ECO:0000256" key="2">
    <source>
        <dbReference type="ARBA" id="ARBA00023239"/>
    </source>
</evidence>
<reference evidence="5" key="1">
    <citation type="submission" date="2022-12" db="EMBL/GenBank/DDBJ databases">
        <authorList>
            <person name="Petersen C."/>
        </authorList>
    </citation>
    <scope>NUCLEOTIDE SEQUENCE</scope>
    <source>
        <strain evidence="5">IBT 21472</strain>
    </source>
</reference>
<evidence type="ECO:0000313" key="5">
    <source>
        <dbReference type="EMBL" id="KAJ5311169.1"/>
    </source>
</evidence>
<dbReference type="PANTHER" id="PTHR12935:SF0">
    <property type="entry name" value="GAMMA-GLUTAMYLCYCLOTRANSFERASE"/>
    <property type="match status" value="1"/>
</dbReference>
<gene>
    <name evidence="5" type="ORF">N7476_007029</name>
</gene>
<reference evidence="5" key="2">
    <citation type="journal article" date="2023" name="IMA Fungus">
        <title>Comparative genomic study of the Penicillium genus elucidates a diverse pangenome and 15 lateral gene transfer events.</title>
        <authorList>
            <person name="Petersen C."/>
            <person name="Sorensen T."/>
            <person name="Nielsen M.R."/>
            <person name="Sondergaard T.E."/>
            <person name="Sorensen J.L."/>
            <person name="Fitzpatrick D.A."/>
            <person name="Frisvad J.C."/>
            <person name="Nielsen K.L."/>
        </authorList>
    </citation>
    <scope>NUCLEOTIDE SEQUENCE</scope>
    <source>
        <strain evidence="5">IBT 21472</strain>
    </source>
</reference>
<sequence length="247" mass="27592">MHININLTNQPSETLLPPSGAVCHDPVTGKTLAPESEPQTKRHLYFAYGSNLSPSQMKQRCTINPALSGKPVAIATLSKWRWLICEAGYANVLPPPGMRVGPQDSDIAHKVPVSGKIDAVYGVLYEMDPDDEFILDGYEGVDHQADEADGAKVPIEVRPKEQGEGDYNKWYFPAEVVKWIGDDDHPLKMERGELVPTLVYVDEERVILAPPKAEYIPRMNRAIRECEALGVPGHWLEEVLRKFIPKE</sequence>
<evidence type="ECO:0000256" key="1">
    <source>
        <dbReference type="ARBA" id="ARBA00012346"/>
    </source>
</evidence>
<name>A0A9W9U3I8_9EURO</name>
<dbReference type="InterPro" id="IPR036568">
    <property type="entry name" value="GGCT-like_sf"/>
</dbReference>
<protein>
    <recommendedName>
        <fullName evidence="1">gamma-glutamylcyclotransferase</fullName>
        <ecNumber evidence="1">4.3.2.9</ecNumber>
    </recommendedName>
</protein>